<proteinExistence type="predicted"/>
<dbReference type="AlphaFoldDB" id="A0AA38LED1"/>
<evidence type="ECO:0000313" key="6">
    <source>
        <dbReference type="EMBL" id="KAH9321858.1"/>
    </source>
</evidence>
<evidence type="ECO:0000256" key="1">
    <source>
        <dbReference type="ARBA" id="ARBA00022771"/>
    </source>
</evidence>
<evidence type="ECO:0000256" key="4">
    <source>
        <dbReference type="ARBA" id="ARBA00023163"/>
    </source>
</evidence>
<organism evidence="6 7">
    <name type="scientific">Taxus chinensis</name>
    <name type="common">Chinese yew</name>
    <name type="synonym">Taxus wallichiana var. chinensis</name>
    <dbReference type="NCBI Taxonomy" id="29808"/>
    <lineage>
        <taxon>Eukaryota</taxon>
        <taxon>Viridiplantae</taxon>
        <taxon>Streptophyta</taxon>
        <taxon>Embryophyta</taxon>
        <taxon>Tracheophyta</taxon>
        <taxon>Spermatophyta</taxon>
        <taxon>Pinopsida</taxon>
        <taxon>Pinidae</taxon>
        <taxon>Conifers II</taxon>
        <taxon>Cupressales</taxon>
        <taxon>Taxaceae</taxon>
        <taxon>Taxus</taxon>
    </lineage>
</organism>
<evidence type="ECO:0000256" key="2">
    <source>
        <dbReference type="ARBA" id="ARBA00022833"/>
    </source>
</evidence>
<dbReference type="InterPro" id="IPR053340">
    <property type="entry name" value="PTF2"/>
</dbReference>
<dbReference type="SUPFAM" id="SSF47954">
    <property type="entry name" value="Cyclin-like"/>
    <property type="match status" value="2"/>
</dbReference>
<evidence type="ECO:0000313" key="7">
    <source>
        <dbReference type="Proteomes" id="UP000824469"/>
    </source>
</evidence>
<evidence type="ECO:0000259" key="5">
    <source>
        <dbReference type="Pfam" id="PF21886"/>
    </source>
</evidence>
<dbReference type="Gene3D" id="2.20.25.10">
    <property type="match status" value="1"/>
</dbReference>
<dbReference type="InterPro" id="IPR036915">
    <property type="entry name" value="Cyclin-like_sf"/>
</dbReference>
<gene>
    <name evidence="6" type="ORF">KI387_016497</name>
</gene>
<feature type="domain" description="BRF2-like C-terminal" evidence="5">
    <location>
        <begin position="197"/>
        <end position="299"/>
    </location>
</feature>
<name>A0AA38LED1_TAXCH</name>
<dbReference type="GO" id="GO:0008270">
    <property type="term" value="F:zinc ion binding"/>
    <property type="evidence" value="ECO:0007669"/>
    <property type="project" value="UniProtKB-KW"/>
</dbReference>
<dbReference type="Proteomes" id="UP000824469">
    <property type="component" value="Unassembled WGS sequence"/>
</dbReference>
<keyword evidence="3" id="KW-0805">Transcription regulation</keyword>
<protein>
    <recommendedName>
        <fullName evidence="5">BRF2-like C-terminal domain-containing protein</fullName>
    </recommendedName>
</protein>
<evidence type="ECO:0000256" key="3">
    <source>
        <dbReference type="ARBA" id="ARBA00023015"/>
    </source>
</evidence>
<dbReference type="PANTHER" id="PTHR48428">
    <property type="entry name" value="PLANT-SPECIFIC TFIIB-RELATED PROTEIN PTF2"/>
    <property type="match status" value="1"/>
</dbReference>
<dbReference type="GO" id="GO:0070897">
    <property type="term" value="P:transcription preinitiation complex assembly"/>
    <property type="evidence" value="ECO:0007669"/>
    <property type="project" value="InterPro"/>
</dbReference>
<keyword evidence="7" id="KW-1185">Reference proteome</keyword>
<keyword evidence="2" id="KW-0862">Zinc</keyword>
<keyword evidence="4" id="KW-0804">Transcription</keyword>
<dbReference type="Gene3D" id="1.10.472.10">
    <property type="entry name" value="Cyclin-like"/>
    <property type="match status" value="2"/>
</dbReference>
<dbReference type="SUPFAM" id="SSF57783">
    <property type="entry name" value="Zinc beta-ribbon"/>
    <property type="match status" value="1"/>
</dbReference>
<dbReference type="EMBL" id="JAHRHJ020000003">
    <property type="protein sequence ID" value="KAH9321858.1"/>
    <property type="molecule type" value="Genomic_DNA"/>
</dbReference>
<keyword evidence="1" id="KW-0863">Zinc-finger</keyword>
<dbReference type="Pfam" id="PF21886">
    <property type="entry name" value="BRF2-like_C_cyclin_rpt"/>
    <property type="match status" value="1"/>
</dbReference>
<comment type="caution">
    <text evidence="6">The sequence shown here is derived from an EMBL/GenBank/DDBJ whole genome shotgun (WGS) entry which is preliminary data.</text>
</comment>
<reference evidence="6 7" key="1">
    <citation type="journal article" date="2021" name="Nat. Plants">
        <title>The Taxus genome provides insights into paclitaxel biosynthesis.</title>
        <authorList>
            <person name="Xiong X."/>
            <person name="Gou J."/>
            <person name="Liao Q."/>
            <person name="Li Y."/>
            <person name="Zhou Q."/>
            <person name="Bi G."/>
            <person name="Li C."/>
            <person name="Du R."/>
            <person name="Wang X."/>
            <person name="Sun T."/>
            <person name="Guo L."/>
            <person name="Liang H."/>
            <person name="Lu P."/>
            <person name="Wu Y."/>
            <person name="Zhang Z."/>
            <person name="Ro D.K."/>
            <person name="Shang Y."/>
            <person name="Huang S."/>
            <person name="Yan J."/>
        </authorList>
    </citation>
    <scope>NUCLEOTIDE SEQUENCE [LARGE SCALE GENOMIC DNA]</scope>
    <source>
        <strain evidence="6">Ta-2019</strain>
    </source>
</reference>
<feature type="non-terminal residue" evidence="6">
    <location>
        <position position="623"/>
    </location>
</feature>
<dbReference type="InterPro" id="IPR054078">
    <property type="entry name" value="BRF2-like_C"/>
</dbReference>
<dbReference type="InterPro" id="IPR000812">
    <property type="entry name" value="TFIIB"/>
</dbReference>
<sequence length="623" mass="70840">MEEPMHCEKCGEERVITDAITGMLVCESCGFVNEEAVYTAAWDFATGEGMGNFVSATDTGVRAASRWVNNNRAYDYHQGKEVIAMKKLEDITSLLRLPVERGCEVKYMVEKLSQGRWGVGRWFDILIGACIYVIVRQSHLPLTIIEIAVIINCDVSELGRMYNRVLKYLDIKLPDVDLFIFLERAITSFPLFSDIGLEKTNKMMKHGRFLLQCAFQWFLTTGRHPLPIVAAILAFIAEVNEVNVGLEDISKELNVPMHTCKLRYKELQESLVRIGQSLPWGKDITIKTVIRHGSFLLQYLEIKENSKFKGNKSIAKDKEIPKDRIGTDKAVLLPFEVGTSPTLPCKASMYSTIEENSRLAMEKDNSRMHVGITGNSQMDVQHSRPYVLIGDTNNAFLFKEPRVGVDVEDTCGSKISAKSLASIYDQFLQELPLTREKVVTSENHIKKRKRKIVGQNQRCDHNTLAKHPGRSTLPQEKVAMQQLLNKQVDSDALPPSFLASVKARARRCDKINAAKLRISEIKKSISKYLCWKDNAGQSYKERMKDNLRKTGALSFLSKKRKRKDGICGIDWEDYIIECLLLHEADEKQIEDGHYSALLDLHVFKSDEIISEEELQQYFRSKGE</sequence>
<dbReference type="PANTHER" id="PTHR48428:SF1">
    <property type="entry name" value="PLANT-SPECIFIC TFIIB-RELATED PROTEIN PTF2"/>
    <property type="match status" value="1"/>
</dbReference>
<keyword evidence="1" id="KW-0479">Metal-binding</keyword>
<accession>A0AA38LED1</accession>
<dbReference type="PRINTS" id="PR00685">
    <property type="entry name" value="TIFACTORIIB"/>
</dbReference>
<dbReference type="OMA" id="GWTKDMV"/>